<feature type="transmembrane region" description="Helical" evidence="1">
    <location>
        <begin position="96"/>
        <end position="118"/>
    </location>
</feature>
<keyword evidence="1" id="KW-0812">Transmembrane</keyword>
<proteinExistence type="predicted"/>
<dbReference type="AlphaFoldDB" id="A0A087HMK5"/>
<gene>
    <name evidence="2" type="ordered locus">AALP_Aa1g115500</name>
</gene>
<protein>
    <submittedName>
        <fullName evidence="2">Uncharacterized protein</fullName>
    </submittedName>
</protein>
<evidence type="ECO:0000256" key="1">
    <source>
        <dbReference type="SAM" id="Phobius"/>
    </source>
</evidence>
<keyword evidence="1" id="KW-1133">Transmembrane helix</keyword>
<evidence type="ECO:0000313" key="3">
    <source>
        <dbReference type="Proteomes" id="UP000029120"/>
    </source>
</evidence>
<dbReference type="Proteomes" id="UP000029120">
    <property type="component" value="Chromosome 1"/>
</dbReference>
<keyword evidence="3" id="KW-1185">Reference proteome</keyword>
<name>A0A087HMK5_ARAAL</name>
<accession>A0A087HMK5</accession>
<feature type="transmembrane region" description="Helical" evidence="1">
    <location>
        <begin position="40"/>
        <end position="57"/>
    </location>
</feature>
<dbReference type="Gramene" id="KFK43357">
    <property type="protein sequence ID" value="KFK43357"/>
    <property type="gene ID" value="AALP_AA1G115500"/>
</dbReference>
<keyword evidence="1" id="KW-0472">Membrane</keyword>
<evidence type="ECO:0000313" key="2">
    <source>
        <dbReference type="EMBL" id="KFK43357.1"/>
    </source>
</evidence>
<dbReference type="EMBL" id="CM002869">
    <property type="protein sequence ID" value="KFK43357.1"/>
    <property type="molecule type" value="Genomic_DNA"/>
</dbReference>
<sequence length="122" mass="14066">MFCWTAYIKGVITDLRTSVALEWTYLFSGRCFAVLFSSRLFSRYLTPLVLALLVVYRDDFVSFSFDTNLVVVCVLASLVCSVLVWNFRLDRDASQVFWSVLVQLFWSLFFVFVLVVALTEDG</sequence>
<feature type="transmembrane region" description="Helical" evidence="1">
    <location>
        <begin position="69"/>
        <end position="89"/>
    </location>
</feature>
<organism evidence="2 3">
    <name type="scientific">Arabis alpina</name>
    <name type="common">Alpine rock-cress</name>
    <dbReference type="NCBI Taxonomy" id="50452"/>
    <lineage>
        <taxon>Eukaryota</taxon>
        <taxon>Viridiplantae</taxon>
        <taxon>Streptophyta</taxon>
        <taxon>Embryophyta</taxon>
        <taxon>Tracheophyta</taxon>
        <taxon>Spermatophyta</taxon>
        <taxon>Magnoliopsida</taxon>
        <taxon>eudicotyledons</taxon>
        <taxon>Gunneridae</taxon>
        <taxon>Pentapetalae</taxon>
        <taxon>rosids</taxon>
        <taxon>malvids</taxon>
        <taxon>Brassicales</taxon>
        <taxon>Brassicaceae</taxon>
        <taxon>Arabideae</taxon>
        <taxon>Arabis</taxon>
    </lineage>
</organism>
<reference evidence="3" key="1">
    <citation type="journal article" date="2015" name="Nat. Plants">
        <title>Genome expansion of Arabis alpina linked with retrotransposition and reduced symmetric DNA methylation.</title>
        <authorList>
            <person name="Willing E.M."/>
            <person name="Rawat V."/>
            <person name="Mandakova T."/>
            <person name="Maumus F."/>
            <person name="James G.V."/>
            <person name="Nordstroem K.J."/>
            <person name="Becker C."/>
            <person name="Warthmann N."/>
            <person name="Chica C."/>
            <person name="Szarzynska B."/>
            <person name="Zytnicki M."/>
            <person name="Albani M.C."/>
            <person name="Kiefer C."/>
            <person name="Bergonzi S."/>
            <person name="Castaings L."/>
            <person name="Mateos J.L."/>
            <person name="Berns M.C."/>
            <person name="Bujdoso N."/>
            <person name="Piofczyk T."/>
            <person name="de Lorenzo L."/>
            <person name="Barrero-Sicilia C."/>
            <person name="Mateos I."/>
            <person name="Piednoel M."/>
            <person name="Hagmann J."/>
            <person name="Chen-Min-Tao R."/>
            <person name="Iglesias-Fernandez R."/>
            <person name="Schuster S.C."/>
            <person name="Alonso-Blanco C."/>
            <person name="Roudier F."/>
            <person name="Carbonero P."/>
            <person name="Paz-Ares J."/>
            <person name="Davis S.J."/>
            <person name="Pecinka A."/>
            <person name="Quesneville H."/>
            <person name="Colot V."/>
            <person name="Lysak M.A."/>
            <person name="Weigel D."/>
            <person name="Coupland G."/>
            <person name="Schneeberger K."/>
        </authorList>
    </citation>
    <scope>NUCLEOTIDE SEQUENCE [LARGE SCALE GENOMIC DNA]</scope>
    <source>
        <strain evidence="3">cv. Pajares</strain>
    </source>
</reference>